<dbReference type="InterPro" id="IPR029058">
    <property type="entry name" value="AB_hydrolase_fold"/>
</dbReference>
<dbReference type="Gene3D" id="1.10.10.800">
    <property type="match status" value="1"/>
</dbReference>
<organism evidence="2 3">
    <name type="scientific">Chryseobacterium rhizosphaerae</name>
    <dbReference type="NCBI Taxonomy" id="395937"/>
    <lineage>
        <taxon>Bacteria</taxon>
        <taxon>Pseudomonadati</taxon>
        <taxon>Bacteroidota</taxon>
        <taxon>Flavobacteriia</taxon>
        <taxon>Flavobacteriales</taxon>
        <taxon>Weeksellaceae</taxon>
        <taxon>Chryseobacterium group</taxon>
        <taxon>Chryseobacterium</taxon>
    </lineage>
</organism>
<dbReference type="InterPro" id="IPR000383">
    <property type="entry name" value="Xaa-Pro-like_dom"/>
</dbReference>
<dbReference type="PANTHER" id="PTHR47751">
    <property type="entry name" value="SUPERFAMILY HYDROLASE, PUTATIVE (AFU_ORTHOLOGUE AFUA_2G16580)-RELATED"/>
    <property type="match status" value="1"/>
</dbReference>
<dbReference type="SUPFAM" id="SSF53474">
    <property type="entry name" value="alpha/beta-Hydrolases"/>
    <property type="match status" value="1"/>
</dbReference>
<dbReference type="RefSeq" id="WP_115919243.1">
    <property type="nucleotide sequence ID" value="NZ_BJYH01000022.1"/>
</dbReference>
<dbReference type="Pfam" id="PF02129">
    <property type="entry name" value="Peptidase_S15"/>
    <property type="match status" value="1"/>
</dbReference>
<keyword evidence="3" id="KW-1185">Reference proteome</keyword>
<accession>A0ABX9IIX7</accession>
<sequence length="303" mass="34119">MHKYKTEKVYYLSEGVKIAALKYTPEKEGRCPAIVMAHGFGLTKEAYIDKFAERFAENGFVVILFDYRNLGESEGFPRQEVNPFMQIDDYKNSITFASTQAEVDIEKIGIWGTSFSGGHVLVTAATDSRVKCVVSQVPTISGFTSGLRRMSAGQEHDRQENIKQDRLNRLQGREPMMKTIVGEASENPLYPMSDAEAYYTGALKLSPTFRNEVTLRTTEYTRMYEPGIYVSRISPIPVLFVVALNDEVTPTDLSMKAYEDALQPKGVITIPGGHFTPYLQYFDIASNAAVDWFSKYFLNTPID</sequence>
<dbReference type="Gene3D" id="3.40.50.1820">
    <property type="entry name" value="alpha/beta hydrolase"/>
    <property type="match status" value="1"/>
</dbReference>
<protein>
    <submittedName>
        <fullName evidence="2">Acetylxylan esterase</fullName>
    </submittedName>
</protein>
<comment type="caution">
    <text evidence="2">The sequence shown here is derived from an EMBL/GenBank/DDBJ whole genome shotgun (WGS) entry which is preliminary data.</text>
</comment>
<evidence type="ECO:0000313" key="3">
    <source>
        <dbReference type="Proteomes" id="UP000256491"/>
    </source>
</evidence>
<name>A0ABX9IIX7_9FLAO</name>
<reference evidence="2 3" key="1">
    <citation type="journal article" date="2010" name="Syst. Appl. Microbiol.">
        <title>Four new species of Chryseobacterium from the rhizosphere of coastal sand dune plants, Chryseobacterium elymi sp. nov., Chryseobacterium hagamense sp. nov., Chryseobacterium lathyri sp. nov. and Chryseobacterium rhizosphaerae sp. nov.</title>
        <authorList>
            <person name="Cho S.H."/>
            <person name="Lee K.S."/>
            <person name="Shin D.S."/>
            <person name="Han J.H."/>
            <person name="Park K.S."/>
            <person name="Lee C.H."/>
            <person name="Park K.H."/>
            <person name="Kim S.B."/>
        </authorList>
    </citation>
    <scope>NUCLEOTIDE SEQUENCE [LARGE SCALE GENOMIC DNA]</scope>
    <source>
        <strain evidence="2 3">KCTC 22548</strain>
    </source>
</reference>
<dbReference type="PANTHER" id="PTHR47751:SF2">
    <property type="entry name" value="DLTD N-TERMINAL DOMAIN PROTEIN (AFU_ORTHOLOGUE AFUA_8G00380)-RELATED"/>
    <property type="match status" value="1"/>
</dbReference>
<proteinExistence type="predicted"/>
<gene>
    <name evidence="2" type="ORF">DRF57_14360</name>
</gene>
<evidence type="ECO:0000313" key="2">
    <source>
        <dbReference type="EMBL" id="REC74431.1"/>
    </source>
</evidence>
<evidence type="ECO:0000259" key="1">
    <source>
        <dbReference type="Pfam" id="PF02129"/>
    </source>
</evidence>
<dbReference type="Proteomes" id="UP000256491">
    <property type="component" value="Unassembled WGS sequence"/>
</dbReference>
<feature type="domain" description="Xaa-Pro dipeptidyl-peptidase-like" evidence="1">
    <location>
        <begin position="14"/>
        <end position="275"/>
    </location>
</feature>
<dbReference type="EMBL" id="QNUF01000016">
    <property type="protein sequence ID" value="REC74431.1"/>
    <property type="molecule type" value="Genomic_DNA"/>
</dbReference>
<dbReference type="InterPro" id="IPR051411">
    <property type="entry name" value="Polyketide_trans_af380"/>
</dbReference>